<evidence type="ECO:0000259" key="5">
    <source>
        <dbReference type="PROSITE" id="PS50887"/>
    </source>
</evidence>
<dbReference type="Proteomes" id="UP000595663">
    <property type="component" value="Chromosome"/>
</dbReference>
<feature type="transmembrane region" description="Helical" evidence="4">
    <location>
        <begin position="92"/>
        <end position="108"/>
    </location>
</feature>
<gene>
    <name evidence="6" type="ORF">AMJAP_1563</name>
</gene>
<reference evidence="6 7" key="1">
    <citation type="journal article" date="2008" name="Int. J. Syst. Evol. Microbiol.">
        <title>Amphritea japonica sp. nov. and Amphritea balenae sp. nov., isolated from the sediment adjacent to sperm whale carcasses off Kagoshima, Japan.</title>
        <authorList>
            <person name="Miyazaki M."/>
            <person name="Nogi Y."/>
            <person name="Fujiwara Y."/>
            <person name="Kawato M."/>
            <person name="Nagahama T."/>
            <person name="Kubokawa K."/>
            <person name="Horikoshi K."/>
        </authorList>
    </citation>
    <scope>NUCLEOTIDE SEQUENCE [LARGE SCALE GENOMIC DNA]</scope>
    <source>
        <strain evidence="6 7">ATCC BAA-1530</strain>
    </source>
</reference>
<evidence type="ECO:0000313" key="7">
    <source>
        <dbReference type="Proteomes" id="UP000595663"/>
    </source>
</evidence>
<dbReference type="GO" id="GO:0043709">
    <property type="term" value="P:cell adhesion involved in single-species biofilm formation"/>
    <property type="evidence" value="ECO:0007669"/>
    <property type="project" value="TreeGrafter"/>
</dbReference>
<keyword evidence="4" id="KW-0812">Transmembrane</keyword>
<name>A0A7R6PMK5_9GAMM</name>
<dbReference type="KEGG" id="ajp:AMJAP_1563"/>
<feature type="transmembrane region" description="Helical" evidence="4">
    <location>
        <begin position="115"/>
        <end position="133"/>
    </location>
</feature>
<organism evidence="6 7">
    <name type="scientific">Amphritea japonica ATCC BAA-1530</name>
    <dbReference type="NCBI Taxonomy" id="1278309"/>
    <lineage>
        <taxon>Bacteria</taxon>
        <taxon>Pseudomonadati</taxon>
        <taxon>Pseudomonadota</taxon>
        <taxon>Gammaproteobacteria</taxon>
        <taxon>Oceanospirillales</taxon>
        <taxon>Oceanospirillaceae</taxon>
        <taxon>Amphritea</taxon>
    </lineage>
</organism>
<feature type="domain" description="GGDEF" evidence="5">
    <location>
        <begin position="200"/>
        <end position="329"/>
    </location>
</feature>
<feature type="transmembrane region" description="Helical" evidence="4">
    <location>
        <begin position="41"/>
        <end position="62"/>
    </location>
</feature>
<dbReference type="InterPro" id="IPR050469">
    <property type="entry name" value="Diguanylate_Cyclase"/>
</dbReference>
<dbReference type="PANTHER" id="PTHR45138">
    <property type="entry name" value="REGULATORY COMPONENTS OF SENSORY TRANSDUCTION SYSTEM"/>
    <property type="match status" value="1"/>
</dbReference>
<evidence type="ECO:0000256" key="2">
    <source>
        <dbReference type="ARBA" id="ARBA00012528"/>
    </source>
</evidence>
<evidence type="ECO:0000256" key="4">
    <source>
        <dbReference type="SAM" id="Phobius"/>
    </source>
</evidence>
<protein>
    <recommendedName>
        <fullName evidence="2">diguanylate cyclase</fullName>
        <ecNumber evidence="2">2.7.7.65</ecNumber>
    </recommendedName>
</protein>
<dbReference type="RefSeq" id="WP_019621768.1">
    <property type="nucleotide sequence ID" value="NZ_AP014545.1"/>
</dbReference>
<evidence type="ECO:0000256" key="1">
    <source>
        <dbReference type="ARBA" id="ARBA00001946"/>
    </source>
</evidence>
<sequence length="347" mass="39670">MKIITSLHETDFHLKSTFWLCITAGTLVLPFAYYHLVYQDLGIGIGGLITSLSLFLVAGLIYRKSYKTIYTFIWLTPFTTVFVAYLTNKIGISGTYWCYSTVLLYYFMMSERQAWLSNLLFILVNFPVVWQLLETTEAIRFTVTFLLVCIYSAIFLRVITKQYSELTHQAITDKLTGLYNRTLLQDSLTHAIRKTKRTQTAFTLIVMDIDHFKKINDELGHDMGDQVLVQLGAFLKGFFRESDKVFRIGGEEFLILAYNTVETDCVHQAEELRRSIESLSLIPDRQITVSIGVAGLDSAEDWKQWMKACDMQLYEAKKGGRNRVVASSIDQLNKKSFPGLKVSSTPV</sequence>
<dbReference type="GO" id="GO:1902201">
    <property type="term" value="P:negative regulation of bacterial-type flagellum-dependent cell motility"/>
    <property type="evidence" value="ECO:0007669"/>
    <property type="project" value="TreeGrafter"/>
</dbReference>
<dbReference type="EMBL" id="AP014545">
    <property type="protein sequence ID" value="BBB26158.1"/>
    <property type="molecule type" value="Genomic_DNA"/>
</dbReference>
<dbReference type="AlphaFoldDB" id="A0A7R6PMK5"/>
<dbReference type="SMART" id="SM00267">
    <property type="entry name" value="GGDEF"/>
    <property type="match status" value="1"/>
</dbReference>
<dbReference type="OrthoDB" id="9812260at2"/>
<evidence type="ECO:0000256" key="3">
    <source>
        <dbReference type="ARBA" id="ARBA00034247"/>
    </source>
</evidence>
<dbReference type="GO" id="GO:0052621">
    <property type="term" value="F:diguanylate cyclase activity"/>
    <property type="evidence" value="ECO:0007669"/>
    <property type="project" value="UniProtKB-EC"/>
</dbReference>
<feature type="transmembrane region" description="Helical" evidence="4">
    <location>
        <begin position="69"/>
        <end position="86"/>
    </location>
</feature>
<proteinExistence type="predicted"/>
<dbReference type="Pfam" id="PF00990">
    <property type="entry name" value="GGDEF"/>
    <property type="match status" value="1"/>
</dbReference>
<dbReference type="InterPro" id="IPR000160">
    <property type="entry name" value="GGDEF_dom"/>
</dbReference>
<feature type="transmembrane region" description="Helical" evidence="4">
    <location>
        <begin position="12"/>
        <end position="35"/>
    </location>
</feature>
<dbReference type="Gene3D" id="3.30.70.270">
    <property type="match status" value="1"/>
</dbReference>
<dbReference type="EC" id="2.7.7.65" evidence="2"/>
<dbReference type="PROSITE" id="PS50887">
    <property type="entry name" value="GGDEF"/>
    <property type="match status" value="1"/>
</dbReference>
<accession>A0A7R6PMK5</accession>
<dbReference type="InterPro" id="IPR029787">
    <property type="entry name" value="Nucleotide_cyclase"/>
</dbReference>
<dbReference type="FunFam" id="3.30.70.270:FF:000001">
    <property type="entry name" value="Diguanylate cyclase domain protein"/>
    <property type="match status" value="1"/>
</dbReference>
<keyword evidence="7" id="KW-1185">Reference proteome</keyword>
<keyword evidence="4" id="KW-1133">Transmembrane helix</keyword>
<dbReference type="InterPro" id="IPR043128">
    <property type="entry name" value="Rev_trsase/Diguanyl_cyclase"/>
</dbReference>
<dbReference type="SUPFAM" id="SSF55073">
    <property type="entry name" value="Nucleotide cyclase"/>
    <property type="match status" value="1"/>
</dbReference>
<dbReference type="GO" id="GO:0005886">
    <property type="term" value="C:plasma membrane"/>
    <property type="evidence" value="ECO:0007669"/>
    <property type="project" value="TreeGrafter"/>
</dbReference>
<feature type="transmembrane region" description="Helical" evidence="4">
    <location>
        <begin position="139"/>
        <end position="159"/>
    </location>
</feature>
<dbReference type="CDD" id="cd01949">
    <property type="entry name" value="GGDEF"/>
    <property type="match status" value="1"/>
</dbReference>
<comment type="cofactor">
    <cofactor evidence="1">
        <name>Mg(2+)</name>
        <dbReference type="ChEBI" id="CHEBI:18420"/>
    </cofactor>
</comment>
<dbReference type="PANTHER" id="PTHR45138:SF9">
    <property type="entry name" value="DIGUANYLATE CYCLASE DGCM-RELATED"/>
    <property type="match status" value="1"/>
</dbReference>
<comment type="catalytic activity">
    <reaction evidence="3">
        <text>2 GTP = 3',3'-c-di-GMP + 2 diphosphate</text>
        <dbReference type="Rhea" id="RHEA:24898"/>
        <dbReference type="ChEBI" id="CHEBI:33019"/>
        <dbReference type="ChEBI" id="CHEBI:37565"/>
        <dbReference type="ChEBI" id="CHEBI:58805"/>
        <dbReference type="EC" id="2.7.7.65"/>
    </reaction>
</comment>
<keyword evidence="4" id="KW-0472">Membrane</keyword>
<evidence type="ECO:0000313" key="6">
    <source>
        <dbReference type="EMBL" id="BBB26158.1"/>
    </source>
</evidence>
<dbReference type="NCBIfam" id="TIGR00254">
    <property type="entry name" value="GGDEF"/>
    <property type="match status" value="1"/>
</dbReference>